<keyword evidence="2" id="KW-1185">Reference proteome</keyword>
<reference evidence="2" key="1">
    <citation type="journal article" date="2019" name="Int. J. Syst. Evol. Microbiol.">
        <title>The Global Catalogue of Microorganisms (GCM) 10K type strain sequencing project: providing services to taxonomists for standard genome sequencing and annotation.</title>
        <authorList>
            <consortium name="The Broad Institute Genomics Platform"/>
            <consortium name="The Broad Institute Genome Sequencing Center for Infectious Disease"/>
            <person name="Wu L."/>
            <person name="Ma J."/>
        </authorList>
    </citation>
    <scope>NUCLEOTIDE SEQUENCE [LARGE SCALE GENOMIC DNA]</scope>
    <source>
        <strain evidence="2">KCTC 22232</strain>
    </source>
</reference>
<protein>
    <recommendedName>
        <fullName evidence="3">Resolvase/invertase-type recombinase catalytic domain-containing protein</fullName>
    </recommendedName>
</protein>
<proteinExistence type="predicted"/>
<sequence length="82" mass="9318">MRVEAIADAIQRVQVVLIFDTLAKRLSEHGDDAIEHAGCHMAVAPDRIEDFVPAESTARMSREQGEHRKCLRFERHVRAGHE</sequence>
<evidence type="ECO:0000313" key="1">
    <source>
        <dbReference type="EMBL" id="GGY18935.1"/>
    </source>
</evidence>
<dbReference type="Proteomes" id="UP000621898">
    <property type="component" value="Unassembled WGS sequence"/>
</dbReference>
<gene>
    <name evidence="1" type="ORF">GCM10008098_08840</name>
</gene>
<name>A0ABQ2ZM42_9GAMM</name>
<evidence type="ECO:0008006" key="3">
    <source>
        <dbReference type="Google" id="ProtNLM"/>
    </source>
</evidence>
<comment type="caution">
    <text evidence="1">The sequence shown here is derived from an EMBL/GenBank/DDBJ whole genome shotgun (WGS) entry which is preliminary data.</text>
</comment>
<accession>A0ABQ2ZM42</accession>
<dbReference type="EMBL" id="BMXT01000001">
    <property type="protein sequence ID" value="GGY18935.1"/>
    <property type="molecule type" value="Genomic_DNA"/>
</dbReference>
<organism evidence="1 2">
    <name type="scientific">Rhodanobacter panaciterrae</name>
    <dbReference type="NCBI Taxonomy" id="490572"/>
    <lineage>
        <taxon>Bacteria</taxon>
        <taxon>Pseudomonadati</taxon>
        <taxon>Pseudomonadota</taxon>
        <taxon>Gammaproteobacteria</taxon>
        <taxon>Lysobacterales</taxon>
        <taxon>Rhodanobacteraceae</taxon>
        <taxon>Rhodanobacter</taxon>
    </lineage>
</organism>
<evidence type="ECO:0000313" key="2">
    <source>
        <dbReference type="Proteomes" id="UP000621898"/>
    </source>
</evidence>